<evidence type="ECO:0000313" key="2">
    <source>
        <dbReference type="Proteomes" id="UP000184048"/>
    </source>
</evidence>
<organism evidence="1 2">
    <name type="scientific">Flavisolibacter ginsengisoli DSM 18119</name>
    <dbReference type="NCBI Taxonomy" id="1121884"/>
    <lineage>
        <taxon>Bacteria</taxon>
        <taxon>Pseudomonadati</taxon>
        <taxon>Bacteroidota</taxon>
        <taxon>Chitinophagia</taxon>
        <taxon>Chitinophagales</taxon>
        <taxon>Chitinophagaceae</taxon>
        <taxon>Flavisolibacter</taxon>
    </lineage>
</organism>
<dbReference type="AlphaFoldDB" id="A0A1M5GE32"/>
<dbReference type="RefSeq" id="WP_139256528.1">
    <property type="nucleotide sequence ID" value="NZ_FQUU01000030.1"/>
</dbReference>
<accession>A0A1M5GE32</accession>
<keyword evidence="2" id="KW-1185">Reference proteome</keyword>
<protein>
    <submittedName>
        <fullName evidence="1">Por secretion system C-terminal sorting domain-containing protein</fullName>
    </submittedName>
</protein>
<dbReference type="InterPro" id="IPR026444">
    <property type="entry name" value="Secre_tail"/>
</dbReference>
<proteinExistence type="predicted"/>
<reference evidence="1 2" key="1">
    <citation type="submission" date="2016-11" db="EMBL/GenBank/DDBJ databases">
        <authorList>
            <person name="Jaros S."/>
            <person name="Januszkiewicz K."/>
            <person name="Wedrychowicz H."/>
        </authorList>
    </citation>
    <scope>NUCLEOTIDE SEQUENCE [LARGE SCALE GENOMIC DNA]</scope>
    <source>
        <strain evidence="1 2">DSM 18119</strain>
    </source>
</reference>
<name>A0A1M5GE32_9BACT</name>
<dbReference type="EMBL" id="FQUU01000030">
    <property type="protein sequence ID" value="SHG01761.1"/>
    <property type="molecule type" value="Genomic_DNA"/>
</dbReference>
<dbReference type="STRING" id="1121884.SAMN02745131_04122"/>
<sequence length="413" mass="42067">GTVTAGTVSNAVGTIHYSWKNASNVEVATTASKSGLPAGAYTLTVTDDCSSQSNAVTIGGPAAALALGTCSKTDVTCAGGDGSVTAGAVTNAIGTIHYSWKNASNVEIATTANKTGLNAGTYTLTVSDDCSSQTCSVTVNAPPTITTPSASVTQQPDCFIAKGTVTVSSPDGSTTYTLTQANIVKYTAVNGVFSDVNPGTYTLVASIGICSKTGNNVTVNTQPGTPGTPSVCVVQPSLCGPATGKVNFTNLGTGYQYSIDNGAHWQDCNVFLTVAAGGVTGLKVKSPAGCISPSANCNTICTSDPVACSVTGRIAAKSTNTAITDAAPLQVKAYPNPFNQKINFVVTSPVSGKGSLDVYNSLGQKIRTVYQGNINKGSQNFELHLSQRQVSNLIYVLRVGSQQVSGKILQVNQ</sequence>
<dbReference type="Proteomes" id="UP000184048">
    <property type="component" value="Unassembled WGS sequence"/>
</dbReference>
<gene>
    <name evidence="1" type="ORF">SAMN02745131_04122</name>
</gene>
<dbReference type="NCBIfam" id="TIGR04183">
    <property type="entry name" value="Por_Secre_tail"/>
    <property type="match status" value="1"/>
</dbReference>
<feature type="non-terminal residue" evidence="1">
    <location>
        <position position="1"/>
    </location>
</feature>
<evidence type="ECO:0000313" key="1">
    <source>
        <dbReference type="EMBL" id="SHG01761.1"/>
    </source>
</evidence>
<dbReference type="OrthoDB" id="655428at2"/>